<sequence length="128" mass="13862">MFQQQRQSARQPAAPDLSAGRCGRDWRRERAAAQPAGPAIQQQPLFRVVDACSRSSRDREVGNVWLLVAGCCCVCKAAAMVKRKGRNLSLCNGALLRLDGGGGRAAGWWTGGERNGRCGFGSRGRIQF</sequence>
<name>J3PGS5_GAET3</name>
<organism evidence="2">
    <name type="scientific">Gaeumannomyces tritici (strain R3-111a-1)</name>
    <name type="common">Wheat and barley take-all root rot fungus</name>
    <name type="synonym">Gaeumannomyces graminis var. tritici</name>
    <dbReference type="NCBI Taxonomy" id="644352"/>
    <lineage>
        <taxon>Eukaryota</taxon>
        <taxon>Fungi</taxon>
        <taxon>Dikarya</taxon>
        <taxon>Ascomycota</taxon>
        <taxon>Pezizomycotina</taxon>
        <taxon>Sordariomycetes</taxon>
        <taxon>Sordariomycetidae</taxon>
        <taxon>Magnaporthales</taxon>
        <taxon>Magnaporthaceae</taxon>
        <taxon>Gaeumannomyces</taxon>
    </lineage>
</organism>
<reference evidence="2" key="2">
    <citation type="submission" date="2010-07" db="EMBL/GenBank/DDBJ databases">
        <authorList>
            <consortium name="The Broad Institute Genome Sequencing Platform"/>
            <consortium name="Broad Institute Genome Sequencing Center for Infectious Disease"/>
            <person name="Ma L.-J."/>
            <person name="Dead R."/>
            <person name="Young S."/>
            <person name="Zeng Q."/>
            <person name="Koehrsen M."/>
            <person name="Alvarado L."/>
            <person name="Berlin A."/>
            <person name="Chapman S.B."/>
            <person name="Chen Z."/>
            <person name="Freedman E."/>
            <person name="Gellesch M."/>
            <person name="Goldberg J."/>
            <person name="Griggs A."/>
            <person name="Gujja S."/>
            <person name="Heilman E.R."/>
            <person name="Heiman D."/>
            <person name="Hepburn T."/>
            <person name="Howarth C."/>
            <person name="Jen D."/>
            <person name="Larson L."/>
            <person name="Mehta T."/>
            <person name="Neiman D."/>
            <person name="Pearson M."/>
            <person name="Roberts A."/>
            <person name="Saif S."/>
            <person name="Shea T."/>
            <person name="Shenoy N."/>
            <person name="Sisk P."/>
            <person name="Stolte C."/>
            <person name="Sykes S."/>
            <person name="Walk T."/>
            <person name="White J."/>
            <person name="Yandava C."/>
            <person name="Haas B."/>
            <person name="Nusbaum C."/>
            <person name="Birren B."/>
        </authorList>
    </citation>
    <scope>NUCLEOTIDE SEQUENCE</scope>
    <source>
        <strain evidence="2">R3-111a-1</strain>
    </source>
</reference>
<gene>
    <name evidence="3" type="primary">20353162</name>
    <name evidence="2" type="ORF">GGTG_12704</name>
</gene>
<reference evidence="4" key="1">
    <citation type="submission" date="2010-07" db="EMBL/GenBank/DDBJ databases">
        <title>The genome sequence of Gaeumannomyces graminis var. tritici strain R3-111a-1.</title>
        <authorList>
            <consortium name="The Broad Institute Genome Sequencing Platform"/>
            <person name="Ma L.-J."/>
            <person name="Dead R."/>
            <person name="Young S."/>
            <person name="Zeng Q."/>
            <person name="Koehrsen M."/>
            <person name="Alvarado L."/>
            <person name="Berlin A."/>
            <person name="Chapman S.B."/>
            <person name="Chen Z."/>
            <person name="Freedman E."/>
            <person name="Gellesch M."/>
            <person name="Goldberg J."/>
            <person name="Griggs A."/>
            <person name="Gujja S."/>
            <person name="Heilman E.R."/>
            <person name="Heiman D."/>
            <person name="Hepburn T."/>
            <person name="Howarth C."/>
            <person name="Jen D."/>
            <person name="Larson L."/>
            <person name="Mehta T."/>
            <person name="Neiman D."/>
            <person name="Pearson M."/>
            <person name="Roberts A."/>
            <person name="Saif S."/>
            <person name="Shea T."/>
            <person name="Shenoy N."/>
            <person name="Sisk P."/>
            <person name="Stolte C."/>
            <person name="Sykes S."/>
            <person name="Walk T."/>
            <person name="White J."/>
            <person name="Yandava C."/>
            <person name="Haas B."/>
            <person name="Nusbaum C."/>
            <person name="Birren B."/>
        </authorList>
    </citation>
    <scope>NUCLEOTIDE SEQUENCE [LARGE SCALE GENOMIC DNA]</scope>
    <source>
        <strain evidence="4">R3-111a-1</strain>
    </source>
</reference>
<dbReference type="VEuPathDB" id="FungiDB:GGTG_12704"/>
<dbReference type="AlphaFoldDB" id="J3PGS5"/>
<dbReference type="HOGENOM" id="CLU_1959736_0_0_1"/>
<feature type="compositionally biased region" description="Low complexity" evidence="1">
    <location>
        <begin position="1"/>
        <end position="15"/>
    </location>
</feature>
<dbReference type="RefSeq" id="XP_009228869.1">
    <property type="nucleotide sequence ID" value="XM_009230605.1"/>
</dbReference>
<dbReference type="EnsemblFungi" id="EJT69821">
    <property type="protein sequence ID" value="EJT69821"/>
    <property type="gene ID" value="GGTG_12704"/>
</dbReference>
<dbReference type="EMBL" id="GL385403">
    <property type="protein sequence ID" value="EJT69821.1"/>
    <property type="molecule type" value="Genomic_DNA"/>
</dbReference>
<reference evidence="2" key="3">
    <citation type="submission" date="2010-09" db="EMBL/GenBank/DDBJ databases">
        <title>Annotation of Gaeumannomyces graminis var. tritici R3-111a-1.</title>
        <authorList>
            <consortium name="The Broad Institute Genome Sequencing Platform"/>
            <person name="Ma L.-J."/>
            <person name="Dead R."/>
            <person name="Young S.K."/>
            <person name="Zeng Q."/>
            <person name="Gargeya S."/>
            <person name="Fitzgerald M."/>
            <person name="Haas B."/>
            <person name="Abouelleil A."/>
            <person name="Alvarado L."/>
            <person name="Arachchi H.M."/>
            <person name="Berlin A."/>
            <person name="Brown A."/>
            <person name="Chapman S.B."/>
            <person name="Chen Z."/>
            <person name="Dunbar C."/>
            <person name="Freedman E."/>
            <person name="Gearin G."/>
            <person name="Gellesch M."/>
            <person name="Goldberg J."/>
            <person name="Griggs A."/>
            <person name="Gujja S."/>
            <person name="Heiman D."/>
            <person name="Howarth C."/>
            <person name="Larson L."/>
            <person name="Lui A."/>
            <person name="MacDonald P.J.P."/>
            <person name="Mehta T."/>
            <person name="Montmayeur A."/>
            <person name="Murphy C."/>
            <person name="Neiman D."/>
            <person name="Pearson M."/>
            <person name="Priest M."/>
            <person name="Roberts A."/>
            <person name="Saif S."/>
            <person name="Shea T."/>
            <person name="Shenoy N."/>
            <person name="Sisk P."/>
            <person name="Stolte C."/>
            <person name="Sykes S."/>
            <person name="Yandava C."/>
            <person name="Wortman J."/>
            <person name="Nusbaum C."/>
            <person name="Birren B."/>
        </authorList>
    </citation>
    <scope>NUCLEOTIDE SEQUENCE</scope>
    <source>
        <strain evidence="2">R3-111a-1</strain>
    </source>
</reference>
<dbReference type="GeneID" id="20353162"/>
<accession>J3PGS5</accession>
<evidence type="ECO:0000313" key="4">
    <source>
        <dbReference type="Proteomes" id="UP000006039"/>
    </source>
</evidence>
<feature type="region of interest" description="Disordered" evidence="1">
    <location>
        <begin position="1"/>
        <end position="22"/>
    </location>
</feature>
<reference evidence="3" key="5">
    <citation type="submission" date="2018-04" db="UniProtKB">
        <authorList>
            <consortium name="EnsemblFungi"/>
        </authorList>
    </citation>
    <scope>IDENTIFICATION</scope>
    <source>
        <strain evidence="3">R3-111a-1</strain>
    </source>
</reference>
<evidence type="ECO:0000256" key="1">
    <source>
        <dbReference type="SAM" id="MobiDB-lite"/>
    </source>
</evidence>
<evidence type="ECO:0000313" key="3">
    <source>
        <dbReference type="EnsemblFungi" id="EJT69821"/>
    </source>
</evidence>
<protein>
    <submittedName>
        <fullName evidence="2 3">Uncharacterized protein</fullName>
    </submittedName>
</protein>
<evidence type="ECO:0000313" key="2">
    <source>
        <dbReference type="EMBL" id="EJT69821.1"/>
    </source>
</evidence>
<proteinExistence type="predicted"/>
<keyword evidence="4" id="KW-1185">Reference proteome</keyword>
<reference evidence="3" key="4">
    <citation type="journal article" date="2015" name="G3 (Bethesda)">
        <title>Genome sequences of three phytopathogenic species of the Magnaporthaceae family of fungi.</title>
        <authorList>
            <person name="Okagaki L.H."/>
            <person name="Nunes C.C."/>
            <person name="Sailsbery J."/>
            <person name="Clay B."/>
            <person name="Brown D."/>
            <person name="John T."/>
            <person name="Oh Y."/>
            <person name="Young N."/>
            <person name="Fitzgerald M."/>
            <person name="Haas B.J."/>
            <person name="Zeng Q."/>
            <person name="Young S."/>
            <person name="Adiconis X."/>
            <person name="Fan L."/>
            <person name="Levin J.Z."/>
            <person name="Mitchell T.K."/>
            <person name="Okubara P.A."/>
            <person name="Farman M.L."/>
            <person name="Kohn L.M."/>
            <person name="Birren B."/>
            <person name="Ma L.-J."/>
            <person name="Dean R.A."/>
        </authorList>
    </citation>
    <scope>NUCLEOTIDE SEQUENCE</scope>
    <source>
        <strain evidence="3">R3-111a-1</strain>
    </source>
</reference>
<dbReference type="Proteomes" id="UP000006039">
    <property type="component" value="Unassembled WGS sequence"/>
</dbReference>